<reference evidence="10 11" key="1">
    <citation type="journal article" date="2018" name="Environ. Microbiol.">
        <title>Novel energy conservation strategies and behaviour of Pelotomaculum schinkii driving syntrophic propionate catabolism.</title>
        <authorList>
            <person name="Hidalgo-Ahumada C.A.P."/>
            <person name="Nobu M.K."/>
            <person name="Narihiro T."/>
            <person name="Tamaki H."/>
            <person name="Liu W.T."/>
            <person name="Kamagata Y."/>
            <person name="Stams A.J.M."/>
            <person name="Imachi H."/>
            <person name="Sousa D.Z."/>
        </authorList>
    </citation>
    <scope>NUCLEOTIDE SEQUENCE [LARGE SCALE GENOMIC DNA]</scope>
    <source>
        <strain evidence="10 11">HH</strain>
    </source>
</reference>
<protein>
    <recommendedName>
        <fullName evidence="8">Probable molybdenum cofactor guanylyltransferase</fullName>
        <shortName evidence="8">MoCo guanylyltransferase</shortName>
        <ecNumber evidence="8">2.7.7.77</ecNumber>
    </recommendedName>
    <alternativeName>
        <fullName evidence="8">GTP:molybdopterin guanylyltransferase</fullName>
    </alternativeName>
    <alternativeName>
        <fullName evidence="8">Mo-MPT guanylyltransferase</fullName>
    </alternativeName>
    <alternativeName>
        <fullName evidence="8">Molybdopterin guanylyltransferase</fullName>
    </alternativeName>
    <alternativeName>
        <fullName evidence="8">Molybdopterin-guanine dinucleotide synthase</fullName>
        <shortName evidence="8">MGD synthase</shortName>
    </alternativeName>
</protein>
<keyword evidence="3 8" id="KW-0479">Metal-binding</keyword>
<name>A0A4Y7RCS0_9FIRM</name>
<dbReference type="GO" id="GO:0061603">
    <property type="term" value="F:molybdenum cofactor guanylyltransferase activity"/>
    <property type="evidence" value="ECO:0007669"/>
    <property type="project" value="UniProtKB-EC"/>
</dbReference>
<organism evidence="10 11">
    <name type="scientific">Pelotomaculum schinkii</name>
    <dbReference type="NCBI Taxonomy" id="78350"/>
    <lineage>
        <taxon>Bacteria</taxon>
        <taxon>Bacillati</taxon>
        <taxon>Bacillota</taxon>
        <taxon>Clostridia</taxon>
        <taxon>Eubacteriales</taxon>
        <taxon>Desulfotomaculaceae</taxon>
        <taxon>Pelotomaculum</taxon>
    </lineage>
</organism>
<comment type="domain">
    <text evidence="8">The N-terminal domain determines nucleotide recognition and specific binding, while the C-terminal domain determines the specific binding to the target protein.</text>
</comment>
<dbReference type="GO" id="GO:0005525">
    <property type="term" value="F:GTP binding"/>
    <property type="evidence" value="ECO:0007669"/>
    <property type="project" value="UniProtKB-UniRule"/>
</dbReference>
<evidence type="ECO:0000313" key="10">
    <source>
        <dbReference type="EMBL" id="TEB06622.1"/>
    </source>
</evidence>
<keyword evidence="4 8" id="KW-0547">Nucleotide-binding</keyword>
<evidence type="ECO:0000313" key="11">
    <source>
        <dbReference type="Proteomes" id="UP000298324"/>
    </source>
</evidence>
<dbReference type="GO" id="GO:0005737">
    <property type="term" value="C:cytoplasm"/>
    <property type="evidence" value="ECO:0007669"/>
    <property type="project" value="UniProtKB-SubCell"/>
</dbReference>
<evidence type="ECO:0000256" key="2">
    <source>
        <dbReference type="ARBA" id="ARBA00022679"/>
    </source>
</evidence>
<keyword evidence="2 8" id="KW-0808">Transferase</keyword>
<sequence>MAGNEATGVILAGGKSRRMGSDKTFMEVGRAGMIQIVAAELQKVFEEILIAGGSEETGRRLGLTVVADLIPGGGPLSGIHAALTASAHDKCLVVPCDMPFLKAELAALMVGLAQGYEVAVPTDGVYFQPLFAVYDKSCIKVIEQALRAGRYKVVDFYPQVRVNYVNDKLLGELADTGRAFFNVNTPKDLHQARVMAGITEKKREKKIAENTVS</sequence>
<comment type="function">
    <text evidence="8">Transfers a GMP moiety from GTP to Mo-molybdopterin (Mo-MPT) cofactor (Moco or molybdenum cofactor) to form Mo-molybdopterin guanine dinucleotide (Mo-MGD) cofactor.</text>
</comment>
<evidence type="ECO:0000256" key="4">
    <source>
        <dbReference type="ARBA" id="ARBA00022741"/>
    </source>
</evidence>
<dbReference type="InterPro" id="IPR013482">
    <property type="entry name" value="Molybde_CF_guanTrfase"/>
</dbReference>
<comment type="subcellular location">
    <subcellularLocation>
        <location evidence="8">Cytoplasm</location>
    </subcellularLocation>
</comment>
<gene>
    <name evidence="8 10" type="primary">mobA</name>
    <name evidence="10" type="ORF">Psch_00154</name>
</gene>
<feature type="domain" description="MobA-like NTP transferase" evidence="9">
    <location>
        <begin position="8"/>
        <end position="154"/>
    </location>
</feature>
<comment type="caution">
    <text evidence="10">The sequence shown here is derived from an EMBL/GenBank/DDBJ whole genome shotgun (WGS) entry which is preliminary data.</text>
</comment>
<comment type="similarity">
    <text evidence="8">Belongs to the MobA family.</text>
</comment>
<keyword evidence="10" id="KW-0548">Nucleotidyltransferase</keyword>
<keyword evidence="1 8" id="KW-0963">Cytoplasm</keyword>
<evidence type="ECO:0000256" key="7">
    <source>
        <dbReference type="ARBA" id="ARBA00023150"/>
    </source>
</evidence>
<keyword evidence="6 8" id="KW-0342">GTP-binding</keyword>
<feature type="binding site" evidence="8">
    <location>
        <position position="97"/>
    </location>
    <ligand>
        <name>Mg(2+)</name>
        <dbReference type="ChEBI" id="CHEBI:18420"/>
    </ligand>
</feature>
<evidence type="ECO:0000256" key="8">
    <source>
        <dbReference type="HAMAP-Rule" id="MF_00316"/>
    </source>
</evidence>
<dbReference type="GO" id="GO:0046872">
    <property type="term" value="F:metal ion binding"/>
    <property type="evidence" value="ECO:0007669"/>
    <property type="project" value="UniProtKB-KW"/>
</dbReference>
<evidence type="ECO:0000256" key="6">
    <source>
        <dbReference type="ARBA" id="ARBA00023134"/>
    </source>
</evidence>
<dbReference type="Proteomes" id="UP000298324">
    <property type="component" value="Unassembled WGS sequence"/>
</dbReference>
<dbReference type="Pfam" id="PF12804">
    <property type="entry name" value="NTP_transf_3"/>
    <property type="match status" value="1"/>
</dbReference>
<dbReference type="RefSeq" id="WP_134216924.1">
    <property type="nucleotide sequence ID" value="NZ_QFGA01000001.1"/>
</dbReference>
<evidence type="ECO:0000256" key="1">
    <source>
        <dbReference type="ARBA" id="ARBA00022490"/>
    </source>
</evidence>
<evidence type="ECO:0000259" key="9">
    <source>
        <dbReference type="Pfam" id="PF12804"/>
    </source>
</evidence>
<dbReference type="CDD" id="cd02503">
    <property type="entry name" value="MobA"/>
    <property type="match status" value="1"/>
</dbReference>
<comment type="caution">
    <text evidence="8">Lacks conserved residue(s) required for the propagation of feature annotation.</text>
</comment>
<comment type="catalytic activity">
    <reaction evidence="8">
        <text>Mo-molybdopterin + GTP + H(+) = Mo-molybdopterin guanine dinucleotide + diphosphate</text>
        <dbReference type="Rhea" id="RHEA:34243"/>
        <dbReference type="ChEBI" id="CHEBI:15378"/>
        <dbReference type="ChEBI" id="CHEBI:33019"/>
        <dbReference type="ChEBI" id="CHEBI:37565"/>
        <dbReference type="ChEBI" id="CHEBI:71302"/>
        <dbReference type="ChEBI" id="CHEBI:71310"/>
        <dbReference type="EC" id="2.7.7.77"/>
    </reaction>
</comment>
<feature type="binding site" evidence="8">
    <location>
        <position position="97"/>
    </location>
    <ligand>
        <name>GTP</name>
        <dbReference type="ChEBI" id="CHEBI:37565"/>
    </ligand>
</feature>
<dbReference type="HAMAP" id="MF_00316">
    <property type="entry name" value="MobA"/>
    <property type="match status" value="1"/>
</dbReference>
<feature type="binding site" evidence="8">
    <location>
        <begin position="11"/>
        <end position="13"/>
    </location>
    <ligand>
        <name>GTP</name>
        <dbReference type="ChEBI" id="CHEBI:37565"/>
    </ligand>
</feature>
<dbReference type="EMBL" id="QFGA01000001">
    <property type="protein sequence ID" value="TEB06622.1"/>
    <property type="molecule type" value="Genomic_DNA"/>
</dbReference>
<keyword evidence="11" id="KW-1185">Reference proteome</keyword>
<dbReference type="InterPro" id="IPR025877">
    <property type="entry name" value="MobA-like_NTP_Trfase"/>
</dbReference>
<keyword evidence="5 8" id="KW-0460">Magnesium</keyword>
<dbReference type="AlphaFoldDB" id="A0A4Y7RCS0"/>
<dbReference type="InterPro" id="IPR029044">
    <property type="entry name" value="Nucleotide-diphossugar_trans"/>
</dbReference>
<feature type="binding site" evidence="8">
    <location>
        <position position="68"/>
    </location>
    <ligand>
        <name>GTP</name>
        <dbReference type="ChEBI" id="CHEBI:37565"/>
    </ligand>
</feature>
<keyword evidence="7 8" id="KW-0501">Molybdenum cofactor biosynthesis</keyword>
<dbReference type="EC" id="2.7.7.77" evidence="8"/>
<dbReference type="Gene3D" id="3.90.550.10">
    <property type="entry name" value="Spore Coat Polysaccharide Biosynthesis Protein SpsA, Chain A"/>
    <property type="match status" value="1"/>
</dbReference>
<feature type="binding site" evidence="8">
    <location>
        <position position="23"/>
    </location>
    <ligand>
        <name>GTP</name>
        <dbReference type="ChEBI" id="CHEBI:37565"/>
    </ligand>
</feature>
<accession>A0A4Y7RCS0</accession>
<evidence type="ECO:0000256" key="3">
    <source>
        <dbReference type="ARBA" id="ARBA00022723"/>
    </source>
</evidence>
<evidence type="ECO:0000256" key="5">
    <source>
        <dbReference type="ARBA" id="ARBA00022842"/>
    </source>
</evidence>
<dbReference type="GO" id="GO:1902758">
    <property type="term" value="P:bis(molybdopterin guanine dinucleotide)molybdenum biosynthetic process"/>
    <property type="evidence" value="ECO:0007669"/>
    <property type="project" value="TreeGrafter"/>
</dbReference>
<dbReference type="SUPFAM" id="SSF53448">
    <property type="entry name" value="Nucleotide-diphospho-sugar transferases"/>
    <property type="match status" value="1"/>
</dbReference>
<dbReference type="PANTHER" id="PTHR19136">
    <property type="entry name" value="MOLYBDENUM COFACTOR GUANYLYLTRANSFERASE"/>
    <property type="match status" value="1"/>
</dbReference>
<dbReference type="PANTHER" id="PTHR19136:SF81">
    <property type="entry name" value="MOLYBDENUM COFACTOR GUANYLYLTRANSFERASE"/>
    <property type="match status" value="1"/>
</dbReference>
<proteinExistence type="inferred from homology"/>
<comment type="cofactor">
    <cofactor evidence="8">
        <name>Mg(2+)</name>
        <dbReference type="ChEBI" id="CHEBI:18420"/>
    </cofactor>
</comment>